<feature type="compositionally biased region" description="Polar residues" evidence="1">
    <location>
        <begin position="87"/>
        <end position="98"/>
    </location>
</feature>
<evidence type="ECO:0000313" key="3">
    <source>
        <dbReference type="Proteomes" id="UP001141806"/>
    </source>
</evidence>
<proteinExistence type="predicted"/>
<dbReference type="EMBL" id="JAMYWD010000002">
    <property type="protein sequence ID" value="KAJ4978160.1"/>
    <property type="molecule type" value="Genomic_DNA"/>
</dbReference>
<comment type="caution">
    <text evidence="2">The sequence shown here is derived from an EMBL/GenBank/DDBJ whole genome shotgun (WGS) entry which is preliminary data.</text>
</comment>
<dbReference type="AlphaFoldDB" id="A0A9Q0QZT5"/>
<feature type="region of interest" description="Disordered" evidence="1">
    <location>
        <begin position="70"/>
        <end position="131"/>
    </location>
</feature>
<feature type="compositionally biased region" description="Basic and acidic residues" evidence="1">
    <location>
        <begin position="105"/>
        <end position="114"/>
    </location>
</feature>
<evidence type="ECO:0000313" key="2">
    <source>
        <dbReference type="EMBL" id="KAJ4978160.1"/>
    </source>
</evidence>
<feature type="compositionally biased region" description="Basic and acidic residues" evidence="1">
    <location>
        <begin position="74"/>
        <end position="86"/>
    </location>
</feature>
<name>A0A9Q0QZT5_9MAGN</name>
<dbReference type="Proteomes" id="UP001141806">
    <property type="component" value="Unassembled WGS sequence"/>
</dbReference>
<organism evidence="2 3">
    <name type="scientific">Protea cynaroides</name>
    <dbReference type="NCBI Taxonomy" id="273540"/>
    <lineage>
        <taxon>Eukaryota</taxon>
        <taxon>Viridiplantae</taxon>
        <taxon>Streptophyta</taxon>
        <taxon>Embryophyta</taxon>
        <taxon>Tracheophyta</taxon>
        <taxon>Spermatophyta</taxon>
        <taxon>Magnoliopsida</taxon>
        <taxon>Proteales</taxon>
        <taxon>Proteaceae</taxon>
        <taxon>Protea</taxon>
    </lineage>
</organism>
<feature type="compositionally biased region" description="Polar residues" evidence="1">
    <location>
        <begin position="119"/>
        <end position="131"/>
    </location>
</feature>
<protein>
    <submittedName>
        <fullName evidence="2">Uncharacterized protein</fullName>
    </submittedName>
</protein>
<accession>A0A9Q0QZT5</accession>
<feature type="region of interest" description="Disordered" evidence="1">
    <location>
        <begin position="173"/>
        <end position="210"/>
    </location>
</feature>
<evidence type="ECO:0000256" key="1">
    <source>
        <dbReference type="SAM" id="MobiDB-lite"/>
    </source>
</evidence>
<keyword evidence="3" id="KW-1185">Reference proteome</keyword>
<feature type="compositionally biased region" description="Polar residues" evidence="1">
    <location>
        <begin position="186"/>
        <end position="196"/>
    </location>
</feature>
<reference evidence="2" key="1">
    <citation type="journal article" date="2023" name="Plant J.">
        <title>The genome of the king protea, Protea cynaroides.</title>
        <authorList>
            <person name="Chang J."/>
            <person name="Duong T.A."/>
            <person name="Schoeman C."/>
            <person name="Ma X."/>
            <person name="Roodt D."/>
            <person name="Barker N."/>
            <person name="Li Z."/>
            <person name="Van de Peer Y."/>
            <person name="Mizrachi E."/>
        </authorList>
    </citation>
    <scope>NUCLEOTIDE SEQUENCE</scope>
    <source>
        <tissue evidence="2">Young leaves</tissue>
    </source>
</reference>
<gene>
    <name evidence="2" type="ORF">NE237_008940</name>
</gene>
<sequence length="210" mass="23797">MPGNSNGVLPFYPFCLRSCGGKIQIYFSGDNTTLKVECASIINFVLKECGSVRRINGKRMKVEDDTAIGNDMMNKGKEADEVKRQPNDATGDNESATSVALARLQEAKMGERRRYGNKSVDSNGLRSSEPQRITEHQQEYICWDDDVIALQELIEENTKDREKTSDLDNICRSGKIKENHDKGSMNYEQGTQNRQETANRKKLQETYIMN</sequence>